<comment type="subcellular location">
    <subcellularLocation>
        <location evidence="1 8">Cell outer membrane</location>
        <topology evidence="1 8">Multi-pass membrane protein</topology>
    </subcellularLocation>
</comment>
<comment type="caution">
    <text evidence="11">The sequence shown here is derived from an EMBL/GenBank/DDBJ whole genome shotgun (WGS) entry which is preliminary data.</text>
</comment>
<keyword evidence="3 8" id="KW-1134">Transmembrane beta strand</keyword>
<keyword evidence="5 9" id="KW-0732">Signal</keyword>
<evidence type="ECO:0000259" key="10">
    <source>
        <dbReference type="Pfam" id="PF07715"/>
    </source>
</evidence>
<evidence type="ECO:0000256" key="6">
    <source>
        <dbReference type="ARBA" id="ARBA00023136"/>
    </source>
</evidence>
<comment type="similarity">
    <text evidence="8">Belongs to the TonB-dependent receptor family.</text>
</comment>
<dbReference type="Pfam" id="PF07715">
    <property type="entry name" value="Plug"/>
    <property type="match status" value="1"/>
</dbReference>
<dbReference type="InterPro" id="IPR037066">
    <property type="entry name" value="Plug_dom_sf"/>
</dbReference>
<evidence type="ECO:0000313" key="11">
    <source>
        <dbReference type="EMBL" id="MFC7292876.1"/>
    </source>
</evidence>
<dbReference type="Gene3D" id="2.40.170.20">
    <property type="entry name" value="TonB-dependent receptor, beta-barrel domain"/>
    <property type="match status" value="1"/>
</dbReference>
<keyword evidence="6 8" id="KW-0472">Membrane</keyword>
<evidence type="ECO:0000256" key="3">
    <source>
        <dbReference type="ARBA" id="ARBA00022452"/>
    </source>
</evidence>
<dbReference type="Gene3D" id="2.170.130.10">
    <property type="entry name" value="TonB-dependent receptor, plug domain"/>
    <property type="match status" value="1"/>
</dbReference>
<organism evidence="11 12">
    <name type="scientific">Hirschia litorea</name>
    <dbReference type="NCBI Taxonomy" id="1199156"/>
    <lineage>
        <taxon>Bacteria</taxon>
        <taxon>Pseudomonadati</taxon>
        <taxon>Pseudomonadota</taxon>
        <taxon>Alphaproteobacteria</taxon>
        <taxon>Hyphomonadales</taxon>
        <taxon>Hyphomonadaceae</taxon>
        <taxon>Hirschia</taxon>
    </lineage>
</organism>
<dbReference type="SUPFAM" id="SSF56935">
    <property type="entry name" value="Porins"/>
    <property type="match status" value="1"/>
</dbReference>
<dbReference type="Proteomes" id="UP001596492">
    <property type="component" value="Unassembled WGS sequence"/>
</dbReference>
<evidence type="ECO:0000256" key="2">
    <source>
        <dbReference type="ARBA" id="ARBA00022448"/>
    </source>
</evidence>
<evidence type="ECO:0000256" key="4">
    <source>
        <dbReference type="ARBA" id="ARBA00022692"/>
    </source>
</evidence>
<feature type="signal peptide" evidence="9">
    <location>
        <begin position="1"/>
        <end position="31"/>
    </location>
</feature>
<evidence type="ECO:0000313" key="12">
    <source>
        <dbReference type="Proteomes" id="UP001596492"/>
    </source>
</evidence>
<evidence type="ECO:0000256" key="5">
    <source>
        <dbReference type="ARBA" id="ARBA00022729"/>
    </source>
</evidence>
<dbReference type="InterPro" id="IPR036942">
    <property type="entry name" value="Beta-barrel_TonB_sf"/>
</dbReference>
<protein>
    <submittedName>
        <fullName evidence="11">TonB-dependent receptor plug domain-containing protein</fullName>
    </submittedName>
</protein>
<keyword evidence="2 8" id="KW-0813">Transport</keyword>
<dbReference type="InterPro" id="IPR012910">
    <property type="entry name" value="Plug_dom"/>
</dbReference>
<dbReference type="PANTHER" id="PTHR30069">
    <property type="entry name" value="TONB-DEPENDENT OUTER MEMBRANE RECEPTOR"/>
    <property type="match status" value="1"/>
</dbReference>
<evidence type="ECO:0000256" key="7">
    <source>
        <dbReference type="ARBA" id="ARBA00023237"/>
    </source>
</evidence>
<keyword evidence="4 8" id="KW-0812">Transmembrane</keyword>
<dbReference type="InterPro" id="IPR039426">
    <property type="entry name" value="TonB-dep_rcpt-like"/>
</dbReference>
<reference evidence="12" key="1">
    <citation type="journal article" date="2019" name="Int. J. Syst. Evol. Microbiol.">
        <title>The Global Catalogue of Microorganisms (GCM) 10K type strain sequencing project: providing services to taxonomists for standard genome sequencing and annotation.</title>
        <authorList>
            <consortium name="The Broad Institute Genomics Platform"/>
            <consortium name="The Broad Institute Genome Sequencing Center for Infectious Disease"/>
            <person name="Wu L."/>
            <person name="Ma J."/>
        </authorList>
    </citation>
    <scope>NUCLEOTIDE SEQUENCE [LARGE SCALE GENOMIC DNA]</scope>
    <source>
        <strain evidence="12">CCUG 51308</strain>
    </source>
</reference>
<accession>A0ABW2IPT8</accession>
<keyword evidence="11" id="KW-0675">Receptor</keyword>
<feature type="chain" id="PRO_5047068870" evidence="9">
    <location>
        <begin position="32"/>
        <end position="890"/>
    </location>
</feature>
<sequence>MKSNTYKFKKHIALGVGALLATTALPLNAFADDADDSGRQETIRVEGQLIDTEVSDIALDMVKFGTQVQLISDLEIETGGFTNFGELAAGLIRGANIGYSPDEGEFTVRIDGGTDRDTLLLVDGVPYFDRSSPLEDLWPATAIDPRMISGVEVYRGGNSLYFGSNGGLGVVSVKTKEPDGTKKGELGFYFGSFETRELYGNFSFPLDQAGKHSVLVSGRSYESDAHELFSSEAYSDNVLALGGKHEFPYSYNSLGLKYLWQIAEDTEFRAGASYATIDFRDSFPNSTVFQPNYTEFPIYNASFKHRFNEKLKLEIEGHYQDPRLQNSEVDAQICQIPRLTDLPSDIEAQARAGGITSFSTAAEFEAFAATVPGLAAGCVTNPYGAAGSASDDNLNGGSSFYINNDPNSPFFNQAYGTQENPFPIGAPIGYVVQSSANFGDGGLTKGFGETDQRTSGYEDMGINARATYTINDYVEIVGGVQNTTYRDNSDAQFGVKDTTLSSTGVYGDLRLSLPVLAGLSTSFAARQDFNDSFSDQSVYKFGLRQDFGAGVYARASGGTSYSLPKIDEIGAFGSNANLNPGLDPQEVEALNVGVGIDRDLFGGTMNIELGYFDTTINNLFSSRSVGSVCLEYANDLATPIQTGLVNSTDAIVRNRANIIPPDSFCSTAVSLGLEDSASVAVNTKNEQDISGVTVDVAFDFDKWNADITFTKMESLENNPVYGVLARLDGTTENLDFVVPGDAGSAVKRQSAERPEWSLSGLISYTPTENWTFSLNPRFQGPEWAYAGTSLARLVDENGNRVVEDMNFGDYFVLNGSMQYQWGDEKQHRILVRGVNLLDEDYFERASGGSGYSRDRAVVRGEIGPNDSAYYRQYGWNGKPQSFWIQYEYAF</sequence>
<evidence type="ECO:0000256" key="8">
    <source>
        <dbReference type="PROSITE-ProRule" id="PRU01360"/>
    </source>
</evidence>
<dbReference type="RefSeq" id="WP_382168745.1">
    <property type="nucleotide sequence ID" value="NZ_JBHTBR010000007.1"/>
</dbReference>
<evidence type="ECO:0000256" key="9">
    <source>
        <dbReference type="SAM" id="SignalP"/>
    </source>
</evidence>
<keyword evidence="12" id="KW-1185">Reference proteome</keyword>
<dbReference type="PROSITE" id="PS52016">
    <property type="entry name" value="TONB_DEPENDENT_REC_3"/>
    <property type="match status" value="1"/>
</dbReference>
<name>A0ABW2IPT8_9PROT</name>
<keyword evidence="7 8" id="KW-0998">Cell outer membrane</keyword>
<dbReference type="PANTHER" id="PTHR30069:SF29">
    <property type="entry name" value="HEMOGLOBIN AND HEMOGLOBIN-HAPTOGLOBIN-BINDING PROTEIN 1-RELATED"/>
    <property type="match status" value="1"/>
</dbReference>
<proteinExistence type="inferred from homology"/>
<feature type="domain" description="TonB-dependent receptor plug" evidence="10">
    <location>
        <begin position="66"/>
        <end position="170"/>
    </location>
</feature>
<gene>
    <name evidence="11" type="ORF">ACFQS8_14715</name>
</gene>
<dbReference type="EMBL" id="JBHTBR010000007">
    <property type="protein sequence ID" value="MFC7292876.1"/>
    <property type="molecule type" value="Genomic_DNA"/>
</dbReference>
<evidence type="ECO:0000256" key="1">
    <source>
        <dbReference type="ARBA" id="ARBA00004571"/>
    </source>
</evidence>